<evidence type="ECO:0000313" key="1">
    <source>
        <dbReference type="EMBL" id="KKL01665.1"/>
    </source>
</evidence>
<reference evidence="1" key="1">
    <citation type="journal article" date="2015" name="Nature">
        <title>Complex archaea that bridge the gap between prokaryotes and eukaryotes.</title>
        <authorList>
            <person name="Spang A."/>
            <person name="Saw J.H."/>
            <person name="Jorgensen S.L."/>
            <person name="Zaremba-Niedzwiedzka K."/>
            <person name="Martijn J."/>
            <person name="Lind A.E."/>
            <person name="van Eijk R."/>
            <person name="Schleper C."/>
            <person name="Guy L."/>
            <person name="Ettema T.J."/>
        </authorList>
    </citation>
    <scope>NUCLEOTIDE SEQUENCE</scope>
</reference>
<comment type="caution">
    <text evidence="1">The sequence shown here is derived from an EMBL/GenBank/DDBJ whole genome shotgun (WGS) entry which is preliminary data.</text>
</comment>
<protein>
    <submittedName>
        <fullName evidence="1">Uncharacterized protein</fullName>
    </submittedName>
</protein>
<dbReference type="AlphaFoldDB" id="A0A0F9A1C3"/>
<dbReference type="EMBL" id="LAZR01044961">
    <property type="protein sequence ID" value="KKL01665.1"/>
    <property type="molecule type" value="Genomic_DNA"/>
</dbReference>
<feature type="non-terminal residue" evidence="1">
    <location>
        <position position="1"/>
    </location>
</feature>
<organism evidence="1">
    <name type="scientific">marine sediment metagenome</name>
    <dbReference type="NCBI Taxonomy" id="412755"/>
    <lineage>
        <taxon>unclassified sequences</taxon>
        <taxon>metagenomes</taxon>
        <taxon>ecological metagenomes</taxon>
    </lineage>
</organism>
<name>A0A0F9A1C3_9ZZZZ</name>
<gene>
    <name evidence="1" type="ORF">LCGC14_2626870</name>
</gene>
<proteinExistence type="predicted"/>
<accession>A0A0F9A1C3</accession>
<sequence length="29" mass="3241">PGRRCPLIKSVEYHLDGTVKRIEFRGAAA</sequence>